<proteinExistence type="predicted"/>
<name>A0ABP4E2Q0_9ACTN</name>
<gene>
    <name evidence="1" type="ORF">GCM10009663_24370</name>
</gene>
<protein>
    <submittedName>
        <fullName evidence="1">Uncharacterized protein</fullName>
    </submittedName>
</protein>
<dbReference type="Proteomes" id="UP001499987">
    <property type="component" value="Unassembled WGS sequence"/>
</dbReference>
<dbReference type="RefSeq" id="WP_344623565.1">
    <property type="nucleotide sequence ID" value="NZ_BAAALD010000018.1"/>
</dbReference>
<accession>A0ABP4E2Q0</accession>
<keyword evidence="2" id="KW-1185">Reference proteome</keyword>
<evidence type="ECO:0000313" key="2">
    <source>
        <dbReference type="Proteomes" id="UP001499987"/>
    </source>
</evidence>
<dbReference type="EMBL" id="BAAALD010000018">
    <property type="protein sequence ID" value="GAA1080789.1"/>
    <property type="molecule type" value="Genomic_DNA"/>
</dbReference>
<evidence type="ECO:0000313" key="1">
    <source>
        <dbReference type="EMBL" id="GAA1080789.1"/>
    </source>
</evidence>
<organism evidence="1 2">
    <name type="scientific">Kitasatospora arboriphila</name>
    <dbReference type="NCBI Taxonomy" id="258052"/>
    <lineage>
        <taxon>Bacteria</taxon>
        <taxon>Bacillati</taxon>
        <taxon>Actinomycetota</taxon>
        <taxon>Actinomycetes</taxon>
        <taxon>Kitasatosporales</taxon>
        <taxon>Streptomycetaceae</taxon>
        <taxon>Kitasatospora</taxon>
    </lineage>
</organism>
<comment type="caution">
    <text evidence="1">The sequence shown here is derived from an EMBL/GenBank/DDBJ whole genome shotgun (WGS) entry which is preliminary data.</text>
</comment>
<reference evidence="2" key="1">
    <citation type="journal article" date="2019" name="Int. J. Syst. Evol. Microbiol.">
        <title>The Global Catalogue of Microorganisms (GCM) 10K type strain sequencing project: providing services to taxonomists for standard genome sequencing and annotation.</title>
        <authorList>
            <consortium name="The Broad Institute Genomics Platform"/>
            <consortium name="The Broad Institute Genome Sequencing Center for Infectious Disease"/>
            <person name="Wu L."/>
            <person name="Ma J."/>
        </authorList>
    </citation>
    <scope>NUCLEOTIDE SEQUENCE [LARGE SCALE GENOMIC DNA]</scope>
    <source>
        <strain evidence="2">JCM 13002</strain>
    </source>
</reference>
<sequence>MTGRAVRSTVECGRCGGAVRREVGQFVRWGRLGWGVDTDCADCSVISCEEDWGPAPDSVRRVLLAEHGTFAVRPVGSAVSGLALLRVLREDGTRSLAEARRLAGELAGAGLTGTEVEMEFLAGRLRLHGVAAAVGPVGAGPGQASAGR</sequence>